<dbReference type="PANTHER" id="PTHR47235:SF1">
    <property type="entry name" value="BLR6548 PROTEIN"/>
    <property type="match status" value="1"/>
</dbReference>
<comment type="similarity">
    <text evidence="1">Belongs to the leucine-binding protein family.</text>
</comment>
<dbReference type="Proteomes" id="UP001596337">
    <property type="component" value="Unassembled WGS sequence"/>
</dbReference>
<evidence type="ECO:0000256" key="2">
    <source>
        <dbReference type="ARBA" id="ARBA00022729"/>
    </source>
</evidence>
<protein>
    <submittedName>
        <fullName evidence="5">ABC transporter substrate-binding protein</fullName>
    </submittedName>
</protein>
<dbReference type="Pfam" id="PF13458">
    <property type="entry name" value="Peripla_BP_6"/>
    <property type="match status" value="1"/>
</dbReference>
<dbReference type="InterPro" id="IPR028081">
    <property type="entry name" value="Leu-bd"/>
</dbReference>
<dbReference type="InterPro" id="IPR028082">
    <property type="entry name" value="Peripla_BP_I"/>
</dbReference>
<keyword evidence="6" id="KW-1185">Reference proteome</keyword>
<dbReference type="RefSeq" id="WP_345402448.1">
    <property type="nucleotide sequence ID" value="NZ_BAABLA010000110.1"/>
</dbReference>
<reference evidence="6" key="1">
    <citation type="journal article" date="2019" name="Int. J. Syst. Evol. Microbiol.">
        <title>The Global Catalogue of Microorganisms (GCM) 10K type strain sequencing project: providing services to taxonomists for standard genome sequencing and annotation.</title>
        <authorList>
            <consortium name="The Broad Institute Genomics Platform"/>
            <consortium name="The Broad Institute Genome Sequencing Center for Infectious Disease"/>
            <person name="Wu L."/>
            <person name="Ma J."/>
        </authorList>
    </citation>
    <scope>NUCLEOTIDE SEQUENCE [LARGE SCALE GENOMIC DNA]</scope>
    <source>
        <strain evidence="6">KCTC 32255</strain>
    </source>
</reference>
<evidence type="ECO:0000313" key="6">
    <source>
        <dbReference type="Proteomes" id="UP001596337"/>
    </source>
</evidence>
<keyword evidence="2 3" id="KW-0732">Signal</keyword>
<evidence type="ECO:0000256" key="3">
    <source>
        <dbReference type="SAM" id="SignalP"/>
    </source>
</evidence>
<feature type="chain" id="PRO_5047382898" evidence="3">
    <location>
        <begin position="29"/>
        <end position="397"/>
    </location>
</feature>
<proteinExistence type="inferred from homology"/>
<gene>
    <name evidence="5" type="ORF">ACFQGD_25670</name>
</gene>
<feature type="domain" description="Leucine-binding protein" evidence="4">
    <location>
        <begin position="45"/>
        <end position="390"/>
    </location>
</feature>
<dbReference type="EMBL" id="JBHSXX010000001">
    <property type="protein sequence ID" value="MFC6870527.1"/>
    <property type="molecule type" value="Genomic_DNA"/>
</dbReference>
<dbReference type="PANTHER" id="PTHR47235">
    <property type="entry name" value="BLR6548 PROTEIN"/>
    <property type="match status" value="1"/>
</dbReference>
<evidence type="ECO:0000313" key="5">
    <source>
        <dbReference type="EMBL" id="MFC6870527.1"/>
    </source>
</evidence>
<sequence>MIRPQPGQHRIRRLVAATTAVMTVVAVAGCGGSAADDGSVSAGGTIVLGISAPQTGPLAINSQAADGLEAYFKKVNEAGGVAGYTVETNVVDNQGTVNGGAQSVRTLLSDDPFAVSVVSSGAFTGATSVLRNQPDMPVLALSSGAAIDAADLDTAYGLFTDYTTESFAAIDALTEMGHSELALVYDPTFAQESADSDAEYADEKGAELVESIQMPSSSSNYTPAVQKIRSSGADGVILQVAQQGVAGLRKAAQEAGLDVPMVAYSGNLDAGMIELAGQAADGLYVTGLFPLLNDSSPAVKEFRDTMEQYKPGSVSVLGMVGWNAGALIEAGIQRAAKSEESLTSANFLAALEELGGQSIGVLDQVGWTEEAHDSLDGEDTSTFTLYQVQDGDFVKVE</sequence>
<dbReference type="Gene3D" id="3.40.50.2300">
    <property type="match status" value="2"/>
</dbReference>
<feature type="signal peptide" evidence="3">
    <location>
        <begin position="1"/>
        <end position="28"/>
    </location>
</feature>
<accession>A0ABW2C7P8</accession>
<evidence type="ECO:0000259" key="4">
    <source>
        <dbReference type="Pfam" id="PF13458"/>
    </source>
</evidence>
<comment type="caution">
    <text evidence="5">The sequence shown here is derived from an EMBL/GenBank/DDBJ whole genome shotgun (WGS) entry which is preliminary data.</text>
</comment>
<dbReference type="SUPFAM" id="SSF53822">
    <property type="entry name" value="Periplasmic binding protein-like I"/>
    <property type="match status" value="1"/>
</dbReference>
<dbReference type="PROSITE" id="PS51257">
    <property type="entry name" value="PROKAR_LIPOPROTEIN"/>
    <property type="match status" value="1"/>
</dbReference>
<name>A0ABW2C7P8_9PSEU</name>
<organism evidence="5 6">
    <name type="scientific">Haloechinothrix salitolerans</name>
    <dbReference type="NCBI Taxonomy" id="926830"/>
    <lineage>
        <taxon>Bacteria</taxon>
        <taxon>Bacillati</taxon>
        <taxon>Actinomycetota</taxon>
        <taxon>Actinomycetes</taxon>
        <taxon>Pseudonocardiales</taxon>
        <taxon>Pseudonocardiaceae</taxon>
        <taxon>Haloechinothrix</taxon>
    </lineage>
</organism>
<evidence type="ECO:0000256" key="1">
    <source>
        <dbReference type="ARBA" id="ARBA00010062"/>
    </source>
</evidence>